<comment type="catalytic activity">
    <reaction evidence="1">
        <text>6-hydroxymethyl-7,8-dihydropterin + ATP = (7,8-dihydropterin-6-yl)methyl diphosphate + AMP + H(+)</text>
        <dbReference type="Rhea" id="RHEA:11412"/>
        <dbReference type="ChEBI" id="CHEBI:15378"/>
        <dbReference type="ChEBI" id="CHEBI:30616"/>
        <dbReference type="ChEBI" id="CHEBI:44841"/>
        <dbReference type="ChEBI" id="CHEBI:72950"/>
        <dbReference type="ChEBI" id="CHEBI:456215"/>
        <dbReference type="EC" id="2.7.6.3"/>
    </reaction>
</comment>
<protein>
    <recommendedName>
        <fullName evidence="3">2-amino-4-hydroxy-6-hydroxymethyldihydropteridine diphosphokinase</fullName>
        <ecNumber evidence="3">2.7.6.3</ecNumber>
    </recommendedName>
</protein>
<dbReference type="InterPro" id="IPR000550">
    <property type="entry name" value="Hppk"/>
</dbReference>
<keyword evidence="6" id="KW-0418">Kinase</keyword>
<dbReference type="GO" id="GO:0046656">
    <property type="term" value="P:folic acid biosynthetic process"/>
    <property type="evidence" value="ECO:0007669"/>
    <property type="project" value="UniProtKB-KW"/>
</dbReference>
<evidence type="ECO:0000259" key="9">
    <source>
        <dbReference type="PROSITE" id="PS00794"/>
    </source>
</evidence>
<keyword evidence="8" id="KW-0289">Folate biosynthesis</keyword>
<dbReference type="PROSITE" id="PS00794">
    <property type="entry name" value="HPPK"/>
    <property type="match status" value="1"/>
</dbReference>
<dbReference type="InterPro" id="IPR035907">
    <property type="entry name" value="Hppk_sf"/>
</dbReference>
<reference evidence="10" key="1">
    <citation type="submission" date="2022-06" db="EMBL/GenBank/DDBJ databases">
        <title>Aquibacillus sp. a new bacterium isolated from soil saline samples.</title>
        <authorList>
            <person name="Galisteo C."/>
            <person name="De La Haba R."/>
            <person name="Sanchez-Porro C."/>
            <person name="Ventosa A."/>
        </authorList>
    </citation>
    <scope>NUCLEOTIDE SEQUENCE</scope>
    <source>
        <strain evidence="10">3ASR75-54</strain>
    </source>
</reference>
<keyword evidence="7" id="KW-0067">ATP-binding</keyword>
<gene>
    <name evidence="10" type="primary">folK</name>
    <name evidence="10" type="ORF">NC799_13475</name>
</gene>
<organism evidence="10 11">
    <name type="scientific">Aquibacillus salsiterrae</name>
    <dbReference type="NCBI Taxonomy" id="2950439"/>
    <lineage>
        <taxon>Bacteria</taxon>
        <taxon>Bacillati</taxon>
        <taxon>Bacillota</taxon>
        <taxon>Bacilli</taxon>
        <taxon>Bacillales</taxon>
        <taxon>Bacillaceae</taxon>
        <taxon>Aquibacillus</taxon>
    </lineage>
</organism>
<dbReference type="RefSeq" id="WP_272446969.1">
    <property type="nucleotide sequence ID" value="NZ_JAMQKC010000016.1"/>
</dbReference>
<evidence type="ECO:0000256" key="3">
    <source>
        <dbReference type="ARBA" id="ARBA00013253"/>
    </source>
</evidence>
<keyword evidence="5" id="KW-0547">Nucleotide-binding</keyword>
<dbReference type="CDD" id="cd00483">
    <property type="entry name" value="HPPK"/>
    <property type="match status" value="1"/>
</dbReference>
<evidence type="ECO:0000313" key="10">
    <source>
        <dbReference type="EMBL" id="MDC3417905.1"/>
    </source>
</evidence>
<dbReference type="NCBIfam" id="TIGR01498">
    <property type="entry name" value="folK"/>
    <property type="match status" value="1"/>
</dbReference>
<comment type="pathway">
    <text evidence="2">Cofactor biosynthesis; tetrahydrofolate biosynthesis; 2-amino-4-hydroxy-6-hydroxymethyl-7,8-dihydropteridine diphosphate from 7,8-dihydroneopterin triphosphate: step 4/4.</text>
</comment>
<evidence type="ECO:0000256" key="8">
    <source>
        <dbReference type="ARBA" id="ARBA00022909"/>
    </source>
</evidence>
<evidence type="ECO:0000256" key="7">
    <source>
        <dbReference type="ARBA" id="ARBA00022840"/>
    </source>
</evidence>
<dbReference type="EMBL" id="JAMQKC010000016">
    <property type="protein sequence ID" value="MDC3417905.1"/>
    <property type="molecule type" value="Genomic_DNA"/>
</dbReference>
<comment type="caution">
    <text evidence="10">The sequence shown here is derived from an EMBL/GenBank/DDBJ whole genome shotgun (WGS) entry which is preliminary data.</text>
</comment>
<name>A0A9X3WDK0_9BACI</name>
<keyword evidence="4 10" id="KW-0808">Transferase</keyword>
<dbReference type="GO" id="GO:0005524">
    <property type="term" value="F:ATP binding"/>
    <property type="evidence" value="ECO:0007669"/>
    <property type="project" value="UniProtKB-KW"/>
</dbReference>
<dbReference type="EC" id="2.7.6.3" evidence="3"/>
<evidence type="ECO:0000256" key="2">
    <source>
        <dbReference type="ARBA" id="ARBA00005051"/>
    </source>
</evidence>
<evidence type="ECO:0000256" key="6">
    <source>
        <dbReference type="ARBA" id="ARBA00022777"/>
    </source>
</evidence>
<dbReference type="AlphaFoldDB" id="A0A9X3WDK0"/>
<sequence length="170" mass="19689">MENVYIALGSNILPRYTYLQKATLLLSKNNQITIEKQSSIYETEPVGYMEQSNFLNMVVEISTSLKPTELLDYCQKIEIELGRKREIKWGPRTIDLDILLYNQETIQTEQLTVPHPRMHERAFVLVPLCDLNPEFKIPLVNKAVIDVLDEVPQQQIEGVVKWVRSNGEDE</sequence>
<evidence type="ECO:0000256" key="1">
    <source>
        <dbReference type="ARBA" id="ARBA00000198"/>
    </source>
</evidence>
<dbReference type="PANTHER" id="PTHR43071:SF1">
    <property type="entry name" value="2-AMINO-4-HYDROXY-6-HYDROXYMETHYLDIHYDROPTERIDINE PYROPHOSPHOKINASE"/>
    <property type="match status" value="1"/>
</dbReference>
<dbReference type="SUPFAM" id="SSF55083">
    <property type="entry name" value="6-hydroxymethyl-7,8-dihydropterin pyrophosphokinase, HPPK"/>
    <property type="match status" value="1"/>
</dbReference>
<dbReference type="GO" id="GO:0003848">
    <property type="term" value="F:2-amino-4-hydroxy-6-hydroxymethyldihydropteridine diphosphokinase activity"/>
    <property type="evidence" value="ECO:0007669"/>
    <property type="project" value="UniProtKB-EC"/>
</dbReference>
<dbReference type="PANTHER" id="PTHR43071">
    <property type="entry name" value="2-AMINO-4-HYDROXY-6-HYDROXYMETHYLDIHYDROPTERIDINE PYROPHOSPHOKINASE"/>
    <property type="match status" value="1"/>
</dbReference>
<accession>A0A9X3WDK0</accession>
<dbReference type="Gene3D" id="3.30.70.560">
    <property type="entry name" value="7,8-Dihydro-6-hydroxymethylpterin-pyrophosphokinase HPPK"/>
    <property type="match status" value="1"/>
</dbReference>
<dbReference type="Pfam" id="PF01288">
    <property type="entry name" value="HPPK"/>
    <property type="match status" value="1"/>
</dbReference>
<keyword evidence="11" id="KW-1185">Reference proteome</keyword>
<dbReference type="GO" id="GO:0016301">
    <property type="term" value="F:kinase activity"/>
    <property type="evidence" value="ECO:0007669"/>
    <property type="project" value="UniProtKB-KW"/>
</dbReference>
<evidence type="ECO:0000313" key="11">
    <source>
        <dbReference type="Proteomes" id="UP001145069"/>
    </source>
</evidence>
<evidence type="ECO:0000256" key="5">
    <source>
        <dbReference type="ARBA" id="ARBA00022741"/>
    </source>
</evidence>
<feature type="domain" description="7,8-dihydro-6-hydroxymethylpterin-pyrophosphokinase" evidence="9">
    <location>
        <begin position="88"/>
        <end position="99"/>
    </location>
</feature>
<proteinExistence type="predicted"/>
<dbReference type="Proteomes" id="UP001145069">
    <property type="component" value="Unassembled WGS sequence"/>
</dbReference>
<evidence type="ECO:0000256" key="4">
    <source>
        <dbReference type="ARBA" id="ARBA00022679"/>
    </source>
</evidence>